<feature type="region of interest" description="Disordered" evidence="1">
    <location>
        <begin position="338"/>
        <end position="360"/>
    </location>
</feature>
<gene>
    <name evidence="2" type="ORF">ILUMI_02956</name>
</gene>
<evidence type="ECO:0000313" key="3">
    <source>
        <dbReference type="Proteomes" id="UP000801492"/>
    </source>
</evidence>
<dbReference type="OrthoDB" id="6496131at2759"/>
<comment type="caution">
    <text evidence="2">The sequence shown here is derived from an EMBL/GenBank/DDBJ whole genome shotgun (WGS) entry which is preliminary data.</text>
</comment>
<dbReference type="AlphaFoldDB" id="A0A8K0GKX3"/>
<sequence length="360" mass="40308">MSANARCRGRRPRPTLILSLRESSMKYASIKWEVWQIKFEAALKIADIDDDESKVAVLISNLSGSVLESLVNMCKPKMPTDFTVKELLSKLTENFKQVSFTVAEKCKFFKMCQNNETLTEFALKLKQQADKWEFPNTFYEEALITAFVMNIDGTDIRTHLFQKTFKTFNECVECAKTLCAVLEAASKKNSDQDILKQGTNSEISSKLTLTPIKIQVFLNGQNNPTELELDTGTGPSILSKAAWIQAGQFPIKNTNIKLRSYSAHEIPTLGEATLPIIVANIRQSRNLMGRNWLKPLKINIMQCNAVDIIEAYQCTMEIGELRVLDTVATKMNVCDLSNKSSKATEPGSGKRLVSATDPET</sequence>
<reference evidence="2" key="1">
    <citation type="submission" date="2019-08" db="EMBL/GenBank/DDBJ databases">
        <title>The genome of the North American firefly Photinus pyralis.</title>
        <authorList>
            <consortium name="Photinus pyralis genome working group"/>
            <person name="Fallon T.R."/>
            <person name="Sander Lower S.E."/>
            <person name="Weng J.-K."/>
        </authorList>
    </citation>
    <scope>NUCLEOTIDE SEQUENCE</scope>
    <source>
        <strain evidence="2">TRF0915ILg1</strain>
        <tissue evidence="2">Whole body</tissue>
    </source>
</reference>
<dbReference type="Proteomes" id="UP000801492">
    <property type="component" value="Unassembled WGS sequence"/>
</dbReference>
<proteinExistence type="predicted"/>
<organism evidence="2 3">
    <name type="scientific">Ignelater luminosus</name>
    <name type="common">Cucubano</name>
    <name type="synonym">Pyrophorus luminosus</name>
    <dbReference type="NCBI Taxonomy" id="2038154"/>
    <lineage>
        <taxon>Eukaryota</taxon>
        <taxon>Metazoa</taxon>
        <taxon>Ecdysozoa</taxon>
        <taxon>Arthropoda</taxon>
        <taxon>Hexapoda</taxon>
        <taxon>Insecta</taxon>
        <taxon>Pterygota</taxon>
        <taxon>Neoptera</taxon>
        <taxon>Endopterygota</taxon>
        <taxon>Coleoptera</taxon>
        <taxon>Polyphaga</taxon>
        <taxon>Elateriformia</taxon>
        <taxon>Elateroidea</taxon>
        <taxon>Elateridae</taxon>
        <taxon>Agrypninae</taxon>
        <taxon>Pyrophorini</taxon>
        <taxon>Ignelater</taxon>
    </lineage>
</organism>
<name>A0A8K0GKX3_IGNLU</name>
<accession>A0A8K0GKX3</accession>
<dbReference type="EMBL" id="VTPC01001078">
    <property type="protein sequence ID" value="KAF2903226.1"/>
    <property type="molecule type" value="Genomic_DNA"/>
</dbReference>
<evidence type="ECO:0000256" key="1">
    <source>
        <dbReference type="SAM" id="MobiDB-lite"/>
    </source>
</evidence>
<evidence type="ECO:0000313" key="2">
    <source>
        <dbReference type="EMBL" id="KAF2903226.1"/>
    </source>
</evidence>
<protein>
    <recommendedName>
        <fullName evidence="4">Peptidase A2 domain-containing protein</fullName>
    </recommendedName>
</protein>
<keyword evidence="3" id="KW-1185">Reference proteome</keyword>
<evidence type="ECO:0008006" key="4">
    <source>
        <dbReference type="Google" id="ProtNLM"/>
    </source>
</evidence>